<gene>
    <name evidence="1" type="ORF">LA521A_19410</name>
</gene>
<dbReference type="RefSeq" id="WP_281778726.1">
    <property type="nucleotide sequence ID" value="NZ_AP027041.1"/>
</dbReference>
<evidence type="ECO:0000313" key="2">
    <source>
        <dbReference type="Proteomes" id="UP001317822"/>
    </source>
</evidence>
<dbReference type="EMBL" id="AP027041">
    <property type="protein sequence ID" value="BDU16740.1"/>
    <property type="molecule type" value="Genomic_DNA"/>
</dbReference>
<reference evidence="1 2" key="1">
    <citation type="journal article" date="2023" name="Int. J. Syst. Evol. Microbiol.">
        <title>Physiological and genomic analyses of cobalamin (vitamin B12)-auxotrophy of Lysobacter auxotrophicus sp. nov., a methionine-auxotrophic chitinolytic bacterium isolated from chitin-treated soil.</title>
        <authorList>
            <person name="Saito A."/>
            <person name="Dohra H."/>
            <person name="Hamada M."/>
            <person name="Moriuchi R."/>
            <person name="Kotsuchibashi Y."/>
            <person name="Mori K."/>
        </authorList>
    </citation>
    <scope>NUCLEOTIDE SEQUENCE [LARGE SCALE GENOMIC DNA]</scope>
    <source>
        <strain evidence="1 2">5-21a</strain>
    </source>
</reference>
<dbReference type="Proteomes" id="UP001317822">
    <property type="component" value="Chromosome"/>
</dbReference>
<evidence type="ECO:0000313" key="1">
    <source>
        <dbReference type="EMBL" id="BDU16740.1"/>
    </source>
</evidence>
<name>A0ABN6UKT8_9GAMM</name>
<sequence length="134" mass="14821">MPKDTPIAPPEDPMYDHRLRMLESAFLQFAATSSTENVIGVGFGSTSEWLETVSRHLENISAQMAPLVALTKTPPLSREQEQLLEYLIAGWRAPDWRSLTSLSFDTAPVKYIGDDVPGRCDHEPGSTPYGRTAS</sequence>
<accession>A0ABN6UKT8</accession>
<protein>
    <submittedName>
        <fullName evidence="1">Uncharacterized protein</fullName>
    </submittedName>
</protein>
<keyword evidence="2" id="KW-1185">Reference proteome</keyword>
<proteinExistence type="predicted"/>
<organism evidence="1 2">
    <name type="scientific">Lysobacter auxotrophicus</name>
    <dbReference type="NCBI Taxonomy" id="2992573"/>
    <lineage>
        <taxon>Bacteria</taxon>
        <taxon>Pseudomonadati</taxon>
        <taxon>Pseudomonadota</taxon>
        <taxon>Gammaproteobacteria</taxon>
        <taxon>Lysobacterales</taxon>
        <taxon>Lysobacteraceae</taxon>
        <taxon>Lysobacter</taxon>
    </lineage>
</organism>